<comment type="caution">
    <text evidence="1">The sequence shown here is derived from an EMBL/GenBank/DDBJ whole genome shotgun (WGS) entry which is preliminary data.</text>
</comment>
<evidence type="ECO:0000313" key="1">
    <source>
        <dbReference type="EMBL" id="OMO66188.1"/>
    </source>
</evidence>
<name>A0A1R3H753_9ROSI</name>
<dbReference type="EMBL" id="AWUE01020776">
    <property type="protein sequence ID" value="OMO66188.1"/>
    <property type="molecule type" value="Genomic_DNA"/>
</dbReference>
<gene>
    <name evidence="1" type="ORF">COLO4_30704</name>
</gene>
<proteinExistence type="predicted"/>
<accession>A0A1R3H753</accession>
<keyword evidence="2" id="KW-1185">Reference proteome</keyword>
<protein>
    <submittedName>
        <fullName evidence="1">Intraflagellar transport protein IFT72/74</fullName>
    </submittedName>
</protein>
<dbReference type="Proteomes" id="UP000187203">
    <property type="component" value="Unassembled WGS sequence"/>
</dbReference>
<reference evidence="2" key="1">
    <citation type="submission" date="2013-09" db="EMBL/GenBank/DDBJ databases">
        <title>Corchorus olitorius genome sequencing.</title>
        <authorList>
            <person name="Alam M."/>
            <person name="Haque M.S."/>
            <person name="Islam M.S."/>
            <person name="Emdad E.M."/>
            <person name="Islam M.M."/>
            <person name="Ahmed B."/>
            <person name="Halim A."/>
            <person name="Hossen Q.M.M."/>
            <person name="Hossain M.Z."/>
            <person name="Ahmed R."/>
            <person name="Khan M.M."/>
            <person name="Islam R."/>
            <person name="Rashid M.M."/>
            <person name="Khan S.A."/>
            <person name="Rahman M.S."/>
            <person name="Alam M."/>
            <person name="Yahiya A.S."/>
            <person name="Khan M.S."/>
            <person name="Azam M.S."/>
            <person name="Haque T."/>
            <person name="Lashkar M.Z.H."/>
            <person name="Akhand A.I."/>
            <person name="Morshed G."/>
            <person name="Roy S."/>
            <person name="Uddin K.S."/>
            <person name="Rabeya T."/>
            <person name="Hossain A.S."/>
            <person name="Chowdhury A."/>
            <person name="Snigdha A.R."/>
            <person name="Mortoza M.S."/>
            <person name="Matin S.A."/>
            <person name="Hoque S.M.E."/>
            <person name="Islam M.K."/>
            <person name="Roy D.K."/>
            <person name="Haider R."/>
            <person name="Moosa M.M."/>
            <person name="Elias S.M."/>
            <person name="Hasan A.M."/>
            <person name="Jahan S."/>
            <person name="Shafiuddin M."/>
            <person name="Mahmood N."/>
            <person name="Shommy N.S."/>
        </authorList>
    </citation>
    <scope>NUCLEOTIDE SEQUENCE [LARGE SCALE GENOMIC DNA]</scope>
    <source>
        <strain evidence="2">cv. O-4</strain>
    </source>
</reference>
<dbReference type="AlphaFoldDB" id="A0A1R3H753"/>
<sequence length="42" mass="4952">MPIQPDQRRAINQELNFKVTFRSGLAADYQFNQLNRSIRSNI</sequence>
<evidence type="ECO:0000313" key="2">
    <source>
        <dbReference type="Proteomes" id="UP000187203"/>
    </source>
</evidence>
<organism evidence="1 2">
    <name type="scientific">Corchorus olitorius</name>
    <dbReference type="NCBI Taxonomy" id="93759"/>
    <lineage>
        <taxon>Eukaryota</taxon>
        <taxon>Viridiplantae</taxon>
        <taxon>Streptophyta</taxon>
        <taxon>Embryophyta</taxon>
        <taxon>Tracheophyta</taxon>
        <taxon>Spermatophyta</taxon>
        <taxon>Magnoliopsida</taxon>
        <taxon>eudicotyledons</taxon>
        <taxon>Gunneridae</taxon>
        <taxon>Pentapetalae</taxon>
        <taxon>rosids</taxon>
        <taxon>malvids</taxon>
        <taxon>Malvales</taxon>
        <taxon>Malvaceae</taxon>
        <taxon>Grewioideae</taxon>
        <taxon>Apeibeae</taxon>
        <taxon>Corchorus</taxon>
    </lineage>
</organism>